<sequence>MSTTTPKVWNFLLSVWAAKLDRCRPSILRSHRRSDHQGSRQCQAAFLVAWLVFMTTGGFAGAQDPAVSFEKRGENDAYQNRLTELLFGKQSRMPVRISASAPLRGPDVHEGPAGLKGYVWDFGRTNDNDHDLWPDGWGRREGRGYPNYIEIGIESAGNPTTTLLRNIDAWLLGQDAYIDVWQWVRKNVPLVALIQPPSPQPIVMINRFATHPVLPILPPTLPDLAEDNYLRFQMNGGLAEVWSTVVPTNRAYQYQFRCQAKTTGLKHDRAIAELVFLDETDQEVDVHAMSPITGTTPWTRYQIDHIRPPQTASKMLVRLRIEGSGDGLQDIRGEIGFDEIRIEQFPQLRVETDRERGVYWVDQPIDVTARVMGLGHHNFSIRFRMLDQYDREIATKLVPIRPGAAFAAGISGADTGNGSSEADRLMVRLTSRDDVRVDWSPPLPPPGFYRFTAALEDGHRTSLASETTVAVIDRLVDRPVRGPYGWTLDNFSARTEDRPDFSPESITQWLQALGVSRVKIPAWLGPDDHEGAERLTQLFRRLQDAGIQTVGMLDVPPRSRLSMYDLRGADDEVAAQLFRDEKVWQSELEPVMTRLTLKCRVWQLGADGDHSFLGRPGLRDSVQEISRGLQGFGQPLDLALSWPWLEPLPPPEETSWQANCRTLDLPMTSDELHEVLTRNESTRKLGPRTWMLMDPIRKDQYSRDARILDLVLRMATIRNHRVEASFVSRPTDTESGLLRPNGRPGELLLPWRTTSRLLGDLRYIGSIEMRSGAQNAVFAGNGRAVMMVWSDQPTQEEMYLGDQPRQIDVWGRSNRLQESPGREHPVHRFVIGKTPTFLVDIDPTLIAFRMSVALQPAQLDSLLGISQPIVVSYSNPTDVSLLGTLRMVGPTSWQVQSPLRPWEILPHKGAREVFNVILENDTTVGDYEIPIRFQFQTTPPRSITVYRDMHIGPEGLELQATTRMVGSEMLVQLELTNSGPRTRTYQFILFPRNGRQDKRLILSVQPGKTVKRFFGLEDGEELVGQTMWLRAIEQDSDRVLNYTITGTR</sequence>
<dbReference type="EMBL" id="SJPZ01000001">
    <property type="protein sequence ID" value="TWU66313.1"/>
    <property type="molecule type" value="Genomic_DNA"/>
</dbReference>
<evidence type="ECO:0000313" key="1">
    <source>
        <dbReference type="EMBL" id="TWU66313.1"/>
    </source>
</evidence>
<dbReference type="Proteomes" id="UP000316476">
    <property type="component" value="Unassembled WGS sequence"/>
</dbReference>
<evidence type="ECO:0000313" key="2">
    <source>
        <dbReference type="Proteomes" id="UP000316476"/>
    </source>
</evidence>
<comment type="caution">
    <text evidence="1">The sequence shown here is derived from an EMBL/GenBank/DDBJ whole genome shotgun (WGS) entry which is preliminary data.</text>
</comment>
<dbReference type="RefSeq" id="WP_146412974.1">
    <property type="nucleotide sequence ID" value="NZ_SJPZ01000001.1"/>
</dbReference>
<proteinExistence type="predicted"/>
<accession>A0A5C6FZB5</accession>
<gene>
    <name evidence="1" type="ORF">V7x_18770</name>
</gene>
<dbReference type="Gene3D" id="2.60.120.260">
    <property type="entry name" value="Galactose-binding domain-like"/>
    <property type="match status" value="1"/>
</dbReference>
<organism evidence="1 2">
    <name type="scientific">Crateriforma conspicua</name>
    <dbReference type="NCBI Taxonomy" id="2527996"/>
    <lineage>
        <taxon>Bacteria</taxon>
        <taxon>Pseudomonadati</taxon>
        <taxon>Planctomycetota</taxon>
        <taxon>Planctomycetia</taxon>
        <taxon>Planctomycetales</taxon>
        <taxon>Planctomycetaceae</taxon>
        <taxon>Crateriforma</taxon>
    </lineage>
</organism>
<dbReference type="OrthoDB" id="220736at2"/>
<protein>
    <submittedName>
        <fullName evidence="1">Uncharacterized protein</fullName>
    </submittedName>
</protein>
<reference evidence="1 2" key="1">
    <citation type="submission" date="2019-02" db="EMBL/GenBank/DDBJ databases">
        <title>Deep-cultivation of Planctomycetes and their phenomic and genomic characterization uncovers novel biology.</title>
        <authorList>
            <person name="Wiegand S."/>
            <person name="Jogler M."/>
            <person name="Boedeker C."/>
            <person name="Pinto D."/>
            <person name="Vollmers J."/>
            <person name="Rivas-Marin E."/>
            <person name="Kohn T."/>
            <person name="Peeters S.H."/>
            <person name="Heuer A."/>
            <person name="Rast P."/>
            <person name="Oberbeckmann S."/>
            <person name="Bunk B."/>
            <person name="Jeske O."/>
            <person name="Meyerdierks A."/>
            <person name="Storesund J.E."/>
            <person name="Kallscheuer N."/>
            <person name="Luecker S."/>
            <person name="Lage O.M."/>
            <person name="Pohl T."/>
            <person name="Merkel B.J."/>
            <person name="Hornburger P."/>
            <person name="Mueller R.-W."/>
            <person name="Bruemmer F."/>
            <person name="Labrenz M."/>
            <person name="Spormann A.M."/>
            <person name="Op Den Camp H."/>
            <person name="Overmann J."/>
            <person name="Amann R."/>
            <person name="Jetten M.S.M."/>
            <person name="Mascher T."/>
            <person name="Medema M.H."/>
            <person name="Devos D.P."/>
            <person name="Kaster A.-K."/>
            <person name="Ovreas L."/>
            <person name="Rohde M."/>
            <person name="Galperin M.Y."/>
            <person name="Jogler C."/>
        </authorList>
    </citation>
    <scope>NUCLEOTIDE SEQUENCE [LARGE SCALE GENOMIC DNA]</scope>
    <source>
        <strain evidence="1 2">V7</strain>
    </source>
</reference>
<name>A0A5C6FZB5_9PLAN</name>
<dbReference type="AlphaFoldDB" id="A0A5C6FZB5"/>